<organism evidence="1 2">
    <name type="scientific">Tanacetum coccineum</name>
    <dbReference type="NCBI Taxonomy" id="301880"/>
    <lineage>
        <taxon>Eukaryota</taxon>
        <taxon>Viridiplantae</taxon>
        <taxon>Streptophyta</taxon>
        <taxon>Embryophyta</taxon>
        <taxon>Tracheophyta</taxon>
        <taxon>Spermatophyta</taxon>
        <taxon>Magnoliopsida</taxon>
        <taxon>eudicotyledons</taxon>
        <taxon>Gunneridae</taxon>
        <taxon>Pentapetalae</taxon>
        <taxon>asterids</taxon>
        <taxon>campanulids</taxon>
        <taxon>Asterales</taxon>
        <taxon>Asteraceae</taxon>
        <taxon>Asteroideae</taxon>
        <taxon>Anthemideae</taxon>
        <taxon>Anthemidinae</taxon>
        <taxon>Tanacetum</taxon>
    </lineage>
</organism>
<keyword evidence="2" id="KW-1185">Reference proteome</keyword>
<protein>
    <submittedName>
        <fullName evidence="1">Uncharacterized protein</fullName>
    </submittedName>
</protein>
<proteinExistence type="predicted"/>
<reference evidence="1" key="2">
    <citation type="submission" date="2022-01" db="EMBL/GenBank/DDBJ databases">
        <authorList>
            <person name="Yamashiro T."/>
            <person name="Shiraishi A."/>
            <person name="Satake H."/>
            <person name="Nakayama K."/>
        </authorList>
    </citation>
    <scope>NUCLEOTIDE SEQUENCE</scope>
</reference>
<evidence type="ECO:0000313" key="2">
    <source>
        <dbReference type="Proteomes" id="UP001151760"/>
    </source>
</evidence>
<sequence length="102" mass="11820">MFLITALIALRSYGNLPLIRLDFEELELDRRELDKQEVEQPEVDRLTNFDAPGLVQLSLIKLPSFGCNDSDYFLDFDGFEREENQVVEFDLKSGLDNRCFLG</sequence>
<gene>
    <name evidence="1" type="ORF">Tco_0890976</name>
</gene>
<accession>A0ABQ5C7L8</accession>
<name>A0ABQ5C7L8_9ASTR</name>
<dbReference type="Proteomes" id="UP001151760">
    <property type="component" value="Unassembled WGS sequence"/>
</dbReference>
<reference evidence="1" key="1">
    <citation type="journal article" date="2022" name="Int. J. Mol. Sci.">
        <title>Draft Genome of Tanacetum Coccineum: Genomic Comparison of Closely Related Tanacetum-Family Plants.</title>
        <authorList>
            <person name="Yamashiro T."/>
            <person name="Shiraishi A."/>
            <person name="Nakayama K."/>
            <person name="Satake H."/>
        </authorList>
    </citation>
    <scope>NUCLEOTIDE SEQUENCE</scope>
</reference>
<evidence type="ECO:0000313" key="1">
    <source>
        <dbReference type="EMBL" id="GJT21039.1"/>
    </source>
</evidence>
<dbReference type="EMBL" id="BQNB010013855">
    <property type="protein sequence ID" value="GJT21039.1"/>
    <property type="molecule type" value="Genomic_DNA"/>
</dbReference>
<comment type="caution">
    <text evidence="1">The sequence shown here is derived from an EMBL/GenBank/DDBJ whole genome shotgun (WGS) entry which is preliminary data.</text>
</comment>